<evidence type="ECO:0000313" key="4">
    <source>
        <dbReference type="Proteomes" id="UP001187471"/>
    </source>
</evidence>
<protein>
    <recommendedName>
        <fullName evidence="2">Ty3 transposon capsid-like protein domain-containing protein</fullName>
    </recommendedName>
</protein>
<evidence type="ECO:0000313" key="3">
    <source>
        <dbReference type="EMBL" id="KAK2987610.1"/>
    </source>
</evidence>
<dbReference type="Proteomes" id="UP001187471">
    <property type="component" value="Unassembled WGS sequence"/>
</dbReference>
<comment type="caution">
    <text evidence="3">The sequence shown here is derived from an EMBL/GenBank/DDBJ whole genome shotgun (WGS) entry which is preliminary data.</text>
</comment>
<name>A0AA88SDU3_9ASTE</name>
<accession>A0AA88SDU3</accession>
<sequence>MPRSVKNNQSVEAEVQEVQEAMETRFATSDIRMSSVEATIGDLQRGQASLQEGLTELKFELVSFIAKMDMKLEPLLRTNTERGESSNRHARIEHTHHQYTPPPPPPPGTFHNTHTPPTFPKLAFPRFDGMNPRGWVRKCEQYFELCPIHEEYKVSYASVHFDAQAECWYAAYSKPLGRVGWEQFVRDLFARFSLTNGISVMGDFNRLVQTGSVDDYFNQFESMRAQVVQEFDYLDEGYFCASFIGGLKPEIRSRVEQFEVNSFLKAILIARREEVAIQNLFKTHKPMPSANLNFNHTKPNPLLSGTSAPSSFSKPPLQPSRHPINPNPSSFQRGLLPTPPRPPPRTNLLSTDEHQRRITQGLCFRCGASFTPGHKSNCPMRTIAMIISEDEEILGAFSPIDAVVKLTKLDQGKPPDHTAPKFLMLVHRRTQRSK</sequence>
<organism evidence="3 4">
    <name type="scientific">Escallonia rubra</name>
    <dbReference type="NCBI Taxonomy" id="112253"/>
    <lineage>
        <taxon>Eukaryota</taxon>
        <taxon>Viridiplantae</taxon>
        <taxon>Streptophyta</taxon>
        <taxon>Embryophyta</taxon>
        <taxon>Tracheophyta</taxon>
        <taxon>Spermatophyta</taxon>
        <taxon>Magnoliopsida</taxon>
        <taxon>eudicotyledons</taxon>
        <taxon>Gunneridae</taxon>
        <taxon>Pentapetalae</taxon>
        <taxon>asterids</taxon>
        <taxon>campanulids</taxon>
        <taxon>Escalloniales</taxon>
        <taxon>Escalloniaceae</taxon>
        <taxon>Escallonia</taxon>
    </lineage>
</organism>
<feature type="region of interest" description="Disordered" evidence="1">
    <location>
        <begin position="95"/>
        <end position="115"/>
    </location>
</feature>
<gene>
    <name evidence="3" type="ORF">RJ640_015123</name>
</gene>
<dbReference type="AlphaFoldDB" id="A0AA88SDU3"/>
<feature type="compositionally biased region" description="Polar residues" evidence="1">
    <location>
        <begin position="290"/>
        <end position="313"/>
    </location>
</feature>
<dbReference type="Pfam" id="PF19259">
    <property type="entry name" value="Ty3_capsid"/>
    <property type="match status" value="1"/>
</dbReference>
<dbReference type="EMBL" id="JAVXUO010000970">
    <property type="protein sequence ID" value="KAK2987610.1"/>
    <property type="molecule type" value="Genomic_DNA"/>
</dbReference>
<keyword evidence="4" id="KW-1185">Reference proteome</keyword>
<evidence type="ECO:0000259" key="2">
    <source>
        <dbReference type="Pfam" id="PF19259"/>
    </source>
</evidence>
<reference evidence="3" key="1">
    <citation type="submission" date="2022-12" db="EMBL/GenBank/DDBJ databases">
        <title>Draft genome assemblies for two species of Escallonia (Escalloniales).</title>
        <authorList>
            <person name="Chanderbali A."/>
            <person name="Dervinis C."/>
            <person name="Anghel I."/>
            <person name="Soltis D."/>
            <person name="Soltis P."/>
            <person name="Zapata F."/>
        </authorList>
    </citation>
    <scope>NUCLEOTIDE SEQUENCE</scope>
    <source>
        <strain evidence="3">UCBG92.1500</strain>
        <tissue evidence="3">Leaf</tissue>
    </source>
</reference>
<proteinExistence type="predicted"/>
<feature type="domain" description="Ty3 transposon capsid-like protein" evidence="2">
    <location>
        <begin position="149"/>
        <end position="281"/>
    </location>
</feature>
<feature type="region of interest" description="Disordered" evidence="1">
    <location>
        <begin position="288"/>
        <end position="351"/>
    </location>
</feature>
<dbReference type="InterPro" id="IPR045358">
    <property type="entry name" value="Ty3_capsid"/>
</dbReference>
<evidence type="ECO:0000256" key="1">
    <source>
        <dbReference type="SAM" id="MobiDB-lite"/>
    </source>
</evidence>